<feature type="region of interest" description="Disordered" evidence="1">
    <location>
        <begin position="81"/>
        <end position="113"/>
    </location>
</feature>
<evidence type="ECO:0000313" key="3">
    <source>
        <dbReference type="Proteomes" id="UP000285286"/>
    </source>
</evidence>
<reference evidence="2 3" key="1">
    <citation type="submission" date="2016-10" db="EMBL/GenBank/DDBJ databases">
        <title>Comparative genome analysis of multiple Pseudomonas spp. focuses on biocontrol and plant growth promoting traits.</title>
        <authorList>
            <person name="Tao X.-Y."/>
            <person name="Taylor C.G."/>
        </authorList>
    </citation>
    <scope>NUCLEOTIDE SEQUENCE [LARGE SCALE GENOMIC DNA]</scope>
    <source>
        <strain evidence="2 3">15D11</strain>
    </source>
</reference>
<evidence type="ECO:0000256" key="1">
    <source>
        <dbReference type="SAM" id="MobiDB-lite"/>
    </source>
</evidence>
<dbReference type="AlphaFoldDB" id="A0A423CZA6"/>
<gene>
    <name evidence="2" type="ORF">BHU25_22330</name>
</gene>
<evidence type="ECO:0000313" key="2">
    <source>
        <dbReference type="EMBL" id="ROL64621.1"/>
    </source>
</evidence>
<name>A0A423CZA6_9PSED</name>
<dbReference type="Proteomes" id="UP000285286">
    <property type="component" value="Unassembled WGS sequence"/>
</dbReference>
<sequence>MKLKLTPIRSDATLAIHKLGDVLTINGLPYDFGPLPDGATLPAEAIGCPWINQPVERINGVLVIPITMPHGAEAGERSRFPADIVGAPDGPIALPTDQDPKPTVAEATEETDA</sequence>
<dbReference type="RefSeq" id="WP_123567483.1">
    <property type="nucleotide sequence ID" value="NZ_MOAM01000035.1"/>
</dbReference>
<accession>A0A423CZA6</accession>
<dbReference type="EMBL" id="MOAM01000035">
    <property type="protein sequence ID" value="ROL64621.1"/>
    <property type="molecule type" value="Genomic_DNA"/>
</dbReference>
<keyword evidence="3" id="KW-1185">Reference proteome</keyword>
<proteinExistence type="predicted"/>
<protein>
    <submittedName>
        <fullName evidence="2">Uncharacterized protein</fullName>
    </submittedName>
</protein>
<comment type="caution">
    <text evidence="2">The sequence shown here is derived from an EMBL/GenBank/DDBJ whole genome shotgun (WGS) entry which is preliminary data.</text>
</comment>
<organism evidence="2 3">
    <name type="scientific">Pseudomonas vranovensis</name>
    <dbReference type="NCBI Taxonomy" id="321661"/>
    <lineage>
        <taxon>Bacteria</taxon>
        <taxon>Pseudomonadati</taxon>
        <taxon>Pseudomonadota</taxon>
        <taxon>Gammaproteobacteria</taxon>
        <taxon>Pseudomonadales</taxon>
        <taxon>Pseudomonadaceae</taxon>
        <taxon>Pseudomonas</taxon>
    </lineage>
</organism>